<feature type="compositionally biased region" description="Basic and acidic residues" evidence="5">
    <location>
        <begin position="610"/>
        <end position="619"/>
    </location>
</feature>
<evidence type="ECO:0000256" key="3">
    <source>
        <dbReference type="ARBA" id="ARBA00023242"/>
    </source>
</evidence>
<dbReference type="InterPro" id="IPR013882">
    <property type="entry name" value="Ctp1_C"/>
</dbReference>
<protein>
    <recommendedName>
        <fullName evidence="6">DNA endonuclease activator Ctp1 C-terminal domain-containing protein</fullName>
    </recommendedName>
</protein>
<evidence type="ECO:0000256" key="1">
    <source>
        <dbReference type="ARBA" id="ARBA00004123"/>
    </source>
</evidence>
<feature type="compositionally biased region" description="Basic residues" evidence="5">
    <location>
        <begin position="504"/>
        <end position="517"/>
    </location>
</feature>
<keyword evidence="8" id="KW-1185">Reference proteome</keyword>
<feature type="compositionally biased region" description="Basic and acidic residues" evidence="5">
    <location>
        <begin position="469"/>
        <end position="482"/>
    </location>
</feature>
<feature type="coiled-coil region" evidence="4">
    <location>
        <begin position="113"/>
        <end position="209"/>
    </location>
</feature>
<evidence type="ECO:0000313" key="8">
    <source>
        <dbReference type="Proteomes" id="UP001633002"/>
    </source>
</evidence>
<dbReference type="PANTHER" id="PTHR15107">
    <property type="entry name" value="RETINOBLASTOMA BINDING PROTEIN 8"/>
    <property type="match status" value="1"/>
</dbReference>
<name>A0ABD3IBD3_9MARC</name>
<dbReference type="GO" id="GO:0006974">
    <property type="term" value="P:DNA damage response"/>
    <property type="evidence" value="ECO:0007669"/>
    <property type="project" value="UniProtKB-KW"/>
</dbReference>
<dbReference type="PANTHER" id="PTHR15107:SF0">
    <property type="entry name" value="DNA ENDONUCLEASE ACTIVATOR CTP1 C-TERMINAL DOMAIN-CONTAINING PROTEIN"/>
    <property type="match status" value="1"/>
</dbReference>
<accession>A0ABD3IBD3</accession>
<gene>
    <name evidence="7" type="ORF">R1sor_018990</name>
</gene>
<feature type="region of interest" description="Disordered" evidence="5">
    <location>
        <begin position="594"/>
        <end position="645"/>
    </location>
</feature>
<organism evidence="7 8">
    <name type="scientific">Riccia sorocarpa</name>
    <dbReference type="NCBI Taxonomy" id="122646"/>
    <lineage>
        <taxon>Eukaryota</taxon>
        <taxon>Viridiplantae</taxon>
        <taxon>Streptophyta</taxon>
        <taxon>Embryophyta</taxon>
        <taxon>Marchantiophyta</taxon>
        <taxon>Marchantiopsida</taxon>
        <taxon>Marchantiidae</taxon>
        <taxon>Marchantiales</taxon>
        <taxon>Ricciaceae</taxon>
        <taxon>Riccia</taxon>
    </lineage>
</organism>
<dbReference type="EMBL" id="JBJQOH010000001">
    <property type="protein sequence ID" value="KAL3700968.1"/>
    <property type="molecule type" value="Genomic_DNA"/>
</dbReference>
<keyword evidence="2" id="KW-0227">DNA damage</keyword>
<evidence type="ECO:0000256" key="5">
    <source>
        <dbReference type="SAM" id="MobiDB-lite"/>
    </source>
</evidence>
<evidence type="ECO:0000259" key="6">
    <source>
        <dbReference type="Pfam" id="PF08573"/>
    </source>
</evidence>
<comment type="caution">
    <text evidence="7">The sequence shown here is derived from an EMBL/GenBank/DDBJ whole genome shotgun (WGS) entry which is preliminary data.</text>
</comment>
<feature type="region of interest" description="Disordered" evidence="5">
    <location>
        <begin position="432"/>
        <end position="528"/>
    </location>
</feature>
<feature type="domain" description="DNA endonuclease activator Ctp1 C-terminal" evidence="6">
    <location>
        <begin position="685"/>
        <end position="714"/>
    </location>
</feature>
<dbReference type="Proteomes" id="UP001633002">
    <property type="component" value="Unassembled WGS sequence"/>
</dbReference>
<comment type="subcellular location">
    <subcellularLocation>
        <location evidence="1">Nucleus</location>
    </subcellularLocation>
</comment>
<dbReference type="Pfam" id="PF08573">
    <property type="entry name" value="SAE2"/>
    <property type="match status" value="1"/>
</dbReference>
<keyword evidence="3" id="KW-0539">Nucleus</keyword>
<evidence type="ECO:0000313" key="7">
    <source>
        <dbReference type="EMBL" id="KAL3700968.1"/>
    </source>
</evidence>
<evidence type="ECO:0000256" key="2">
    <source>
        <dbReference type="ARBA" id="ARBA00022763"/>
    </source>
</evidence>
<evidence type="ECO:0000256" key="4">
    <source>
        <dbReference type="SAM" id="Coils"/>
    </source>
</evidence>
<dbReference type="GO" id="GO:0005634">
    <property type="term" value="C:nucleus"/>
    <property type="evidence" value="ECO:0007669"/>
    <property type="project" value="UniProtKB-SubCell"/>
</dbReference>
<proteinExistence type="predicted"/>
<dbReference type="InterPro" id="IPR033316">
    <property type="entry name" value="RBBP8-like"/>
</dbReference>
<reference evidence="7 8" key="1">
    <citation type="submission" date="2024-09" db="EMBL/GenBank/DDBJ databases">
        <title>Chromosome-scale assembly of Riccia sorocarpa.</title>
        <authorList>
            <person name="Paukszto L."/>
        </authorList>
    </citation>
    <scope>NUCLEOTIDE SEQUENCE [LARGE SCALE GENOMIC DNA]</scope>
    <source>
        <strain evidence="7">LP-2024</strain>
        <tissue evidence="7">Aerial parts of the thallus</tissue>
    </source>
</reference>
<feature type="compositionally biased region" description="Polar residues" evidence="5">
    <location>
        <begin position="432"/>
        <end position="445"/>
    </location>
</feature>
<feature type="region of interest" description="Disordered" evidence="5">
    <location>
        <begin position="543"/>
        <end position="574"/>
    </location>
</feature>
<sequence length="718" mass="80732">MDTSVMAILRGSQCESLPVEHESQSYHHLSRSIVETSTRFLACMVDTQDYICQMKNTYVKELWPKVYGELMESGSRLIGLERELTECKIEKERNRQLYMQQVEGLRMAREDERSRWVRELESLRECLQEEEEMCQPREVQDEVMRLASECAEAEKKINDLQQKIDSMVELHEISMTENAKSNEELTKQVQTQGQEIDELKKALEVARLKTQIHEQHRPLQEDSEDRYRRERRLSLRKQRLSQVSSGSPLGPWRGEQGIDESLTGLRPGLDLELLKTLVNIPTIVPDKKNGSMDPPCRSPANIRYLAPGIKRVDLEADVATAKGNEPKDQTDERLKTKEAVLGSVAEKKVKENSTLVDSTALLGSRAADFTTEDTRQPALDSDNIIKCAGPVTEGEHQGPPLCSAHQADVPLMPAEGLATGIERAAKQQFRSLTSNPGCNQNSNAYGASELPDSRAANGDPVPSSHGKQRPSDVRGMEQEHKLGISKGSSKIFPEPKSNTTHNSTGKKSKERKWRQTRSRTEGDGEDLLDSFLSTPRELVLANLAKSQAVPSEPRLSARNREREQSPSCFTSNKAKKEANSTAAFEWTDDCEVKEKQTTNSSRASGGMSAERTEKVEKSSRPLSAARTYSAEKEKTSLSSKAPGYKFNEPVRKKREREQLEATDCLQCRKFYDAVLAEDAEGVTMNRCEHHDAVSRHRYKYLPPGTPAGFWNIGFDSDY</sequence>
<dbReference type="AlphaFoldDB" id="A0ABD3IBD3"/>
<keyword evidence="4" id="KW-0175">Coiled coil</keyword>